<dbReference type="PANTHER" id="PTHR23414">
    <property type="entry name" value="ADRENOMEDULLIN, ADM"/>
    <property type="match status" value="1"/>
</dbReference>
<dbReference type="GO" id="GO:0010460">
    <property type="term" value="P:positive regulation of heart rate"/>
    <property type="evidence" value="ECO:0007669"/>
    <property type="project" value="TreeGrafter"/>
</dbReference>
<dbReference type="InterPro" id="IPR051665">
    <property type="entry name" value="Adrenomedullin-reg_peptide"/>
</dbReference>
<evidence type="ECO:0000313" key="9">
    <source>
        <dbReference type="Proteomes" id="UP000261600"/>
    </source>
</evidence>
<evidence type="ECO:0000256" key="3">
    <source>
        <dbReference type="ARBA" id="ARBA00022525"/>
    </source>
</evidence>
<dbReference type="Ensembl" id="ENSMALT00000027952.1">
    <property type="protein sequence ID" value="ENSMALP00000027448.1"/>
    <property type="gene ID" value="ENSMALG00000019039.1"/>
</dbReference>
<reference evidence="8" key="1">
    <citation type="submission" date="2025-05" db="UniProtKB">
        <authorList>
            <consortium name="Ensembl"/>
        </authorList>
    </citation>
    <scope>IDENTIFICATION</scope>
</reference>
<dbReference type="GO" id="GO:0005576">
    <property type="term" value="C:extracellular region"/>
    <property type="evidence" value="ECO:0007669"/>
    <property type="project" value="UniProtKB-SubCell"/>
</dbReference>
<dbReference type="Pfam" id="PF00214">
    <property type="entry name" value="Calc_CGRP_IAPP"/>
    <property type="match status" value="1"/>
</dbReference>
<keyword evidence="3" id="KW-0964">Secreted</keyword>
<evidence type="ECO:0000256" key="1">
    <source>
        <dbReference type="ARBA" id="ARBA00004613"/>
    </source>
</evidence>
<keyword evidence="4 7" id="KW-0732">Signal</keyword>
<evidence type="ECO:0000256" key="7">
    <source>
        <dbReference type="SAM" id="SignalP"/>
    </source>
</evidence>
<protein>
    <recommendedName>
        <fullName evidence="10">Adrenomedullin</fullName>
    </recommendedName>
</protein>
<evidence type="ECO:0000256" key="5">
    <source>
        <dbReference type="ARBA" id="ARBA00023157"/>
    </source>
</evidence>
<evidence type="ECO:0000256" key="4">
    <source>
        <dbReference type="ARBA" id="ARBA00022729"/>
    </source>
</evidence>
<dbReference type="AlphaFoldDB" id="A0A3Q3K1Y0"/>
<comment type="similarity">
    <text evidence="2">Belongs to the adrenomedullin family.</text>
</comment>
<feature type="region of interest" description="Disordered" evidence="6">
    <location>
        <begin position="108"/>
        <end position="127"/>
    </location>
</feature>
<comment type="subcellular location">
    <subcellularLocation>
        <location evidence="1">Secreted</location>
    </subcellularLocation>
</comment>
<keyword evidence="5" id="KW-1015">Disulfide bond</keyword>
<evidence type="ECO:0008006" key="10">
    <source>
        <dbReference type="Google" id="ProtNLM"/>
    </source>
</evidence>
<dbReference type="PANTHER" id="PTHR23414:SF6">
    <property type="entry name" value="ADRENOMEDULLIN-5-LIKE PROTEIN-RELATED"/>
    <property type="match status" value="1"/>
</dbReference>
<feature type="chain" id="PRO_5044598691" description="Adrenomedullin" evidence="7">
    <location>
        <begin position="17"/>
        <end position="127"/>
    </location>
</feature>
<feature type="signal peptide" evidence="7">
    <location>
        <begin position="1"/>
        <end position="16"/>
    </location>
</feature>
<dbReference type="Ensembl" id="ENSMALT00000027943.1">
    <property type="protein sequence ID" value="ENSMALP00000027439.1"/>
    <property type="gene ID" value="ENSMALG00000019039.1"/>
</dbReference>
<dbReference type="Proteomes" id="UP000261600">
    <property type="component" value="Unplaced"/>
</dbReference>
<proteinExistence type="inferred from homology"/>
<dbReference type="GO" id="GO:0005179">
    <property type="term" value="F:hormone activity"/>
    <property type="evidence" value="ECO:0007669"/>
    <property type="project" value="InterPro"/>
</dbReference>
<evidence type="ECO:0000256" key="2">
    <source>
        <dbReference type="ARBA" id="ARBA00010575"/>
    </source>
</evidence>
<feature type="compositionally biased region" description="Basic and acidic residues" evidence="6">
    <location>
        <begin position="111"/>
        <end position="120"/>
    </location>
</feature>
<dbReference type="GO" id="GO:0003073">
    <property type="term" value="P:regulation of systemic arterial blood pressure"/>
    <property type="evidence" value="ECO:0007669"/>
    <property type="project" value="TreeGrafter"/>
</dbReference>
<keyword evidence="9" id="KW-1185">Reference proteome</keyword>
<evidence type="ECO:0000313" key="8">
    <source>
        <dbReference type="Ensembl" id="ENSMALP00000027439.1"/>
    </source>
</evidence>
<accession>A0A3Q3K1Y0</accession>
<sequence length="127" mass="13725">MEITVLLLLTVPLSAASPLRPTHRSIADTVLTGDAVQAAGAKTTLETHEVHAPALKITPFHSEVKHLDLDALKHSMAVKLRPRRTPQHGCHLGTCQIHNLANTLFNLSKTKGKDGSKKANDPQGYGR</sequence>
<organism evidence="8 9">
    <name type="scientific">Monopterus albus</name>
    <name type="common">Swamp eel</name>
    <dbReference type="NCBI Taxonomy" id="43700"/>
    <lineage>
        <taxon>Eukaryota</taxon>
        <taxon>Metazoa</taxon>
        <taxon>Chordata</taxon>
        <taxon>Craniata</taxon>
        <taxon>Vertebrata</taxon>
        <taxon>Euteleostomi</taxon>
        <taxon>Actinopterygii</taxon>
        <taxon>Neopterygii</taxon>
        <taxon>Teleostei</taxon>
        <taxon>Neoteleostei</taxon>
        <taxon>Acanthomorphata</taxon>
        <taxon>Anabantaria</taxon>
        <taxon>Synbranchiformes</taxon>
        <taxon>Synbranchidae</taxon>
        <taxon>Monopterus</taxon>
    </lineage>
</organism>
<evidence type="ECO:0000256" key="6">
    <source>
        <dbReference type="SAM" id="MobiDB-lite"/>
    </source>
</evidence>
<dbReference type="GO" id="GO:0007189">
    <property type="term" value="P:adenylate cyclase-activating G protein-coupled receptor signaling pathway"/>
    <property type="evidence" value="ECO:0007669"/>
    <property type="project" value="TreeGrafter"/>
</dbReference>
<name>A0A3Q3K1Y0_MONAL</name>
<dbReference type="InterPro" id="IPR021116">
    <property type="entry name" value="Calcitonin/adrenomedullin"/>
</dbReference>